<evidence type="ECO:0000256" key="6">
    <source>
        <dbReference type="ARBA" id="ARBA00022882"/>
    </source>
</evidence>
<dbReference type="eggNOG" id="KOG0498">
    <property type="taxonomic scope" value="Eukaryota"/>
</dbReference>
<dbReference type="FunFam" id="1.10.287.70:FF:000123">
    <property type="entry name" value="Potassium channel KAT3"/>
    <property type="match status" value="1"/>
</dbReference>
<feature type="compositionally biased region" description="Gly residues" evidence="12">
    <location>
        <begin position="598"/>
        <end position="609"/>
    </location>
</feature>
<evidence type="ECO:0000256" key="8">
    <source>
        <dbReference type="ARBA" id="ARBA00022989"/>
    </source>
</evidence>
<keyword evidence="9" id="KW-0406">Ion transport</keyword>
<dbReference type="PANTHER" id="PTHR10217">
    <property type="entry name" value="VOLTAGE AND LIGAND GATED POTASSIUM CHANNEL"/>
    <property type="match status" value="1"/>
</dbReference>
<feature type="region of interest" description="Disordered" evidence="12">
    <location>
        <begin position="438"/>
        <end position="476"/>
    </location>
</feature>
<feature type="region of interest" description="Disordered" evidence="12">
    <location>
        <begin position="1331"/>
        <end position="1355"/>
    </location>
</feature>
<feature type="compositionally biased region" description="Pro residues" evidence="12">
    <location>
        <begin position="451"/>
        <end position="462"/>
    </location>
</feature>
<dbReference type="PRINTS" id="PR01463">
    <property type="entry name" value="EAGCHANLFMLY"/>
</dbReference>
<dbReference type="GO" id="GO:0005886">
    <property type="term" value="C:plasma membrane"/>
    <property type="evidence" value="ECO:0007669"/>
    <property type="project" value="TreeGrafter"/>
</dbReference>
<evidence type="ECO:0000259" key="14">
    <source>
        <dbReference type="PROSITE" id="PS50042"/>
    </source>
</evidence>
<feature type="compositionally biased region" description="Gly residues" evidence="12">
    <location>
        <begin position="235"/>
        <end position="258"/>
    </location>
</feature>
<evidence type="ECO:0000256" key="5">
    <source>
        <dbReference type="ARBA" id="ARBA00022826"/>
    </source>
</evidence>
<keyword evidence="3" id="KW-0633">Potassium transport</keyword>
<evidence type="ECO:0000313" key="15">
    <source>
        <dbReference type="EMBL" id="EFJ48067.1"/>
    </source>
</evidence>
<feature type="transmembrane region" description="Helical" evidence="13">
    <location>
        <begin position="775"/>
        <end position="797"/>
    </location>
</feature>
<evidence type="ECO:0000256" key="10">
    <source>
        <dbReference type="ARBA" id="ARBA00023136"/>
    </source>
</evidence>
<dbReference type="SUPFAM" id="SSF51206">
    <property type="entry name" value="cAMP-binding domain-like"/>
    <property type="match status" value="1"/>
</dbReference>
<dbReference type="Pfam" id="PF00520">
    <property type="entry name" value="Ion_trans"/>
    <property type="match status" value="1"/>
</dbReference>
<keyword evidence="5" id="KW-0631">Potassium channel</keyword>
<evidence type="ECO:0000256" key="3">
    <source>
        <dbReference type="ARBA" id="ARBA00022538"/>
    </source>
</evidence>
<feature type="compositionally biased region" description="Polar residues" evidence="12">
    <location>
        <begin position="561"/>
        <end position="576"/>
    </location>
</feature>
<dbReference type="SUPFAM" id="SSF81324">
    <property type="entry name" value="Voltage-gated potassium channels"/>
    <property type="match status" value="1"/>
</dbReference>
<evidence type="ECO:0000256" key="7">
    <source>
        <dbReference type="ARBA" id="ARBA00022958"/>
    </source>
</evidence>
<evidence type="ECO:0000256" key="1">
    <source>
        <dbReference type="ARBA" id="ARBA00004141"/>
    </source>
</evidence>
<dbReference type="InParanoid" id="D8TWL1"/>
<dbReference type="Gene3D" id="1.10.287.70">
    <property type="match status" value="1"/>
</dbReference>
<name>D8TWL1_VOLCA</name>
<evidence type="ECO:0000256" key="2">
    <source>
        <dbReference type="ARBA" id="ARBA00022448"/>
    </source>
</evidence>
<feature type="transmembrane region" description="Helical" evidence="13">
    <location>
        <begin position="841"/>
        <end position="867"/>
    </location>
</feature>
<dbReference type="GO" id="GO:0042391">
    <property type="term" value="P:regulation of membrane potential"/>
    <property type="evidence" value="ECO:0007669"/>
    <property type="project" value="TreeGrafter"/>
</dbReference>
<sequence length="1355" mass="141029">MCSEILVNLVRNARAIWGLQTMLPPPPPPPPLPPLPPPLPPSVRNHFKSSSSECALRSASNCRMVKERLEMLDRKVQEATTAASSIAASASSAAAAANSAATSAAAAASAAAATAAVPNRPAHCSGALIKTSSFEFSHNTIRFSREGSTGAFGSGSLMPQPGAPAGASPLGRRGHHGLSQGPANTGMNASTGGGGGGGSEGEGLAVSLGSPRRGRFLRPSTSEESEESAGAVSDVGGGPMGRLAGRPGGSSSGGGGAGAAFVASPTRGVRRAGAVLLQQQQLGVFDSMQDAMPSLTTMPESLPSLDSAAAAAAAAAGGGGGGGSSAASQHWVFQNVSSVGNGPGLSHSQSAGHGQGQGLHHHHHHHLFHSHSQGHSHSHSHGHGHGPHHGHSNSMGSSSGTRGPASHTRNSHHGSAGGAFGSVAMLFPTLRHGASADDLPGGALAAATAPSSPPPPPGPLSPRYPTASGSSTPYAGVTGGGGGHLLGLDVARMSISVGGGAAAGATGGGAAPSLARDSLRSAVMSEPDTERVEAASIKHFKGISPRLVEIYRQRAEQSHWSLQSESLQQLRTASRRGSTDILQRPTGLSRPPLPPTPTGGGTNSGGGGASRISLLHGGTNSSGGGGGGGGGGKPRELCTHGGGGGGDEGAGWVLLDPNYDHPPMIGDDDEYYKPMTLLERLKLYLVGLIRPEGRTKWDLFILVLLAWVLFGSPVVICFGLSGDTLGGDWVRIVELCVDLAFTFDIYLNFRTAYYDSKGHLVTERWRIARHYLKTWFLLDLICIIPYDLITAGTMGFLSMLKLLRVVRVGKVIRMIRMYRLLRVIRLPRLLEQMEMFIDRGVLQVMAFILSVCLLAHLSACIFFYMAYLDGLGPQTWVAAYGVQDADLATKYLTSLYWAFTTTATVGYGDITPKTDKEKVIAIFVMCLGVSLVGYVTSSITNIMAIKNAQQTNIAAKKQLVMDVLKSRSVPSELSRRVYNYFDYVSTPRSSPGLSVYLTGIRSVRKMIKREEATLLAELPFKLRARLLTAFHTDTLSRIPGIARLPPHVMIELVTQLKPHYFVEGDIVAMQGDYVDGLYIVSEGLLEVRTYMFPADVEPWRIFEAVHKDELRYMPYSAEGRLKPRYFFGQAGVRHGGVWPATVIARNCCELYSLDKEGLEHMMAVQPELQDMLGIPRAAVPGTEDVLLPCRGLMQSMLRSMGHMITGGLARASAAHYPSMYGTTGSPSASSPVGGGGGGGGRRARGMLSGLMVWRRGNGGGGGGGGGGGKGGGGGGVRDAAAVDSGAEPAAAAAAAAPAAETKFSRFRPFGRRSGPRNASVVQLLPSETSSLLPGVGRGAGPGGERSDTVNGGFGV</sequence>
<dbReference type="PROSITE" id="PS50042">
    <property type="entry name" value="CNMP_BINDING_3"/>
    <property type="match status" value="1"/>
</dbReference>
<dbReference type="SMART" id="SM00100">
    <property type="entry name" value="cNMP"/>
    <property type="match status" value="1"/>
</dbReference>
<keyword evidence="7" id="KW-0630">Potassium</keyword>
<feature type="region of interest" description="Disordered" evidence="12">
    <location>
        <begin position="561"/>
        <end position="642"/>
    </location>
</feature>
<feature type="compositionally biased region" description="Basic residues" evidence="12">
    <location>
        <begin position="359"/>
        <end position="391"/>
    </location>
</feature>
<dbReference type="KEGG" id="vcn:VOLCADRAFT_117675"/>
<dbReference type="GO" id="GO:0005249">
    <property type="term" value="F:voltage-gated potassium channel activity"/>
    <property type="evidence" value="ECO:0007669"/>
    <property type="project" value="InterPro"/>
</dbReference>
<dbReference type="CDD" id="cd00038">
    <property type="entry name" value="CAP_ED"/>
    <property type="match status" value="1"/>
</dbReference>
<keyword evidence="10 13" id="KW-0472">Membrane</keyword>
<feature type="region of interest" description="Disordered" evidence="12">
    <location>
        <begin position="1221"/>
        <end position="1241"/>
    </location>
</feature>
<keyword evidence="8 13" id="KW-1133">Transmembrane helix</keyword>
<proteinExistence type="predicted"/>
<feature type="region of interest" description="Disordered" evidence="12">
    <location>
        <begin position="337"/>
        <end position="417"/>
    </location>
</feature>
<dbReference type="InterPro" id="IPR014710">
    <property type="entry name" value="RmlC-like_jellyroll"/>
</dbReference>
<organism evidence="16">
    <name type="scientific">Volvox carteri f. nagariensis</name>
    <dbReference type="NCBI Taxonomy" id="3068"/>
    <lineage>
        <taxon>Eukaryota</taxon>
        <taxon>Viridiplantae</taxon>
        <taxon>Chlorophyta</taxon>
        <taxon>core chlorophytes</taxon>
        <taxon>Chlorophyceae</taxon>
        <taxon>CS clade</taxon>
        <taxon>Chlamydomonadales</taxon>
        <taxon>Volvocaceae</taxon>
        <taxon>Volvox</taxon>
    </lineage>
</organism>
<dbReference type="InterPro" id="IPR003938">
    <property type="entry name" value="K_chnl_volt-dep_EAG/ELK/ERG"/>
</dbReference>
<feature type="region of interest" description="Disordered" evidence="12">
    <location>
        <begin position="147"/>
        <end position="259"/>
    </location>
</feature>
<dbReference type="InterPro" id="IPR050818">
    <property type="entry name" value="KCNH_animal-type"/>
</dbReference>
<reference evidence="15 16" key="1">
    <citation type="journal article" date="2010" name="Science">
        <title>Genomic analysis of organismal complexity in the multicellular green alga Volvox carteri.</title>
        <authorList>
            <person name="Prochnik S.E."/>
            <person name="Umen J."/>
            <person name="Nedelcu A.M."/>
            <person name="Hallmann A."/>
            <person name="Miller S.M."/>
            <person name="Nishii I."/>
            <person name="Ferris P."/>
            <person name="Kuo A."/>
            <person name="Mitros T."/>
            <person name="Fritz-Laylin L.K."/>
            <person name="Hellsten U."/>
            <person name="Chapman J."/>
            <person name="Simakov O."/>
            <person name="Rensing S.A."/>
            <person name="Terry A."/>
            <person name="Pangilinan J."/>
            <person name="Kapitonov V."/>
            <person name="Jurka J."/>
            <person name="Salamov A."/>
            <person name="Shapiro H."/>
            <person name="Schmutz J."/>
            <person name="Grimwood J."/>
            <person name="Lindquist E."/>
            <person name="Lucas S."/>
            <person name="Grigoriev I.V."/>
            <person name="Schmitt R."/>
            <person name="Kirk D."/>
            <person name="Rokhsar D.S."/>
        </authorList>
    </citation>
    <scope>NUCLEOTIDE SEQUENCE [LARGE SCALE GENOMIC DNA]</scope>
    <source>
        <strain evidence="16">f. Nagariensis / Eve</strain>
    </source>
</reference>
<dbReference type="InterPro" id="IPR000595">
    <property type="entry name" value="cNMP-bd_dom"/>
</dbReference>
<keyword evidence="4 13" id="KW-0812">Transmembrane</keyword>
<feature type="transmembrane region" description="Helical" evidence="13">
    <location>
        <begin position="699"/>
        <end position="721"/>
    </location>
</feature>
<dbReference type="GO" id="GO:0034702">
    <property type="term" value="C:monoatomic ion channel complex"/>
    <property type="evidence" value="ECO:0007669"/>
    <property type="project" value="UniProtKB-KW"/>
</dbReference>
<dbReference type="Gene3D" id="2.60.120.10">
    <property type="entry name" value="Jelly Rolls"/>
    <property type="match status" value="1"/>
</dbReference>
<dbReference type="Proteomes" id="UP000001058">
    <property type="component" value="Unassembled WGS sequence"/>
</dbReference>
<gene>
    <name evidence="15" type="ORF">VOLCADRAFT_117675</name>
</gene>
<dbReference type="OrthoDB" id="2019079at2759"/>
<evidence type="ECO:0000313" key="16">
    <source>
        <dbReference type="Proteomes" id="UP000001058"/>
    </source>
</evidence>
<feature type="compositionally biased region" description="Gly residues" evidence="12">
    <location>
        <begin position="191"/>
        <end position="201"/>
    </location>
</feature>
<dbReference type="PANTHER" id="PTHR10217:SF435">
    <property type="entry name" value="POTASSIUM VOLTAGE-GATED CHANNEL PROTEIN EAG"/>
    <property type="match status" value="1"/>
</dbReference>
<feature type="compositionally biased region" description="Low complexity" evidence="12">
    <location>
        <begin position="438"/>
        <end position="450"/>
    </location>
</feature>
<protein>
    <recommendedName>
        <fullName evidence="14">Cyclic nucleotide-binding domain-containing protein</fullName>
    </recommendedName>
</protein>
<dbReference type="GeneID" id="9618279"/>
<evidence type="ECO:0000256" key="11">
    <source>
        <dbReference type="ARBA" id="ARBA00023303"/>
    </source>
</evidence>
<keyword evidence="6" id="KW-0851">Voltage-gated channel</keyword>
<feature type="domain" description="Cyclic nucleotide-binding" evidence="14">
    <location>
        <begin position="1040"/>
        <end position="1162"/>
    </location>
</feature>
<feature type="compositionally biased region" description="Gly residues" evidence="12">
    <location>
        <begin position="620"/>
        <end position="632"/>
    </location>
</feature>
<comment type="subcellular location">
    <subcellularLocation>
        <location evidence="1">Membrane</location>
        <topology evidence="1">Multi-pass membrane protein</topology>
    </subcellularLocation>
</comment>
<evidence type="ECO:0000256" key="12">
    <source>
        <dbReference type="SAM" id="MobiDB-lite"/>
    </source>
</evidence>
<evidence type="ECO:0000256" key="13">
    <source>
        <dbReference type="SAM" id="Phobius"/>
    </source>
</evidence>
<feature type="compositionally biased region" description="Low complexity" evidence="12">
    <location>
        <begin position="1221"/>
        <end position="1231"/>
    </location>
</feature>
<keyword evidence="16" id="KW-1185">Reference proteome</keyword>
<keyword evidence="11" id="KW-0407">Ion channel</keyword>
<dbReference type="EMBL" id="GL378341">
    <property type="protein sequence ID" value="EFJ48067.1"/>
    <property type="molecule type" value="Genomic_DNA"/>
</dbReference>
<dbReference type="InterPro" id="IPR005821">
    <property type="entry name" value="Ion_trans_dom"/>
</dbReference>
<evidence type="ECO:0000256" key="9">
    <source>
        <dbReference type="ARBA" id="ARBA00023065"/>
    </source>
</evidence>
<keyword evidence="2" id="KW-0813">Transport</keyword>
<dbReference type="InterPro" id="IPR018490">
    <property type="entry name" value="cNMP-bd_dom_sf"/>
</dbReference>
<feature type="region of interest" description="Disordered" evidence="12">
    <location>
        <begin position="1254"/>
        <end position="1275"/>
    </location>
</feature>
<feature type="transmembrane region" description="Helical" evidence="13">
    <location>
        <begin position="919"/>
        <end position="937"/>
    </location>
</feature>
<evidence type="ECO:0000256" key="4">
    <source>
        <dbReference type="ARBA" id="ARBA00022692"/>
    </source>
</evidence>
<accession>D8TWL1</accession>
<feature type="compositionally biased region" description="Gly residues" evidence="12">
    <location>
        <begin position="1256"/>
        <end position="1275"/>
    </location>
</feature>
<dbReference type="RefSeq" id="XP_002950752.1">
    <property type="nucleotide sequence ID" value="XM_002950706.1"/>
</dbReference>